<dbReference type="Proteomes" id="UP000254807">
    <property type="component" value="Unassembled WGS sequence"/>
</dbReference>
<protein>
    <submittedName>
        <fullName evidence="1">Uncharacterized protein</fullName>
    </submittedName>
</protein>
<evidence type="ECO:0000313" key="2">
    <source>
        <dbReference type="Proteomes" id="UP000254807"/>
    </source>
</evidence>
<organism evidence="1 2">
    <name type="scientific">Enterococcus gallinarum</name>
    <dbReference type="NCBI Taxonomy" id="1353"/>
    <lineage>
        <taxon>Bacteria</taxon>
        <taxon>Bacillati</taxon>
        <taxon>Bacillota</taxon>
        <taxon>Bacilli</taxon>
        <taxon>Lactobacillales</taxon>
        <taxon>Enterococcaceae</taxon>
        <taxon>Enterococcus</taxon>
    </lineage>
</organism>
<accession>A0A366U5R2</accession>
<keyword evidence="2" id="KW-1185">Reference proteome</keyword>
<evidence type="ECO:0000313" key="1">
    <source>
        <dbReference type="EMBL" id="STD82590.1"/>
    </source>
</evidence>
<dbReference type="AlphaFoldDB" id="A0A366U5R2"/>
<sequence>MMHNVSIAIILSTVIEQYSTEARFYETQLGIDREQWEAWKNGTASLTPAENQKIKLLFSDYEWMLIQKIVRQTVIYPEKRTSAVAEFKKMKTQIARTWLSNDLAKVELLTQSEESTQYLDLRVSITYDEWGYDDILNFRLPAFVQQQIKNEKIELLAWVKENLEETYN</sequence>
<gene>
    <name evidence="1" type="ORF">NCTC12360_01021</name>
</gene>
<proteinExistence type="predicted"/>
<name>A0A366U5R2_ENTGA</name>
<reference evidence="1 2" key="1">
    <citation type="submission" date="2018-06" db="EMBL/GenBank/DDBJ databases">
        <authorList>
            <consortium name="Pathogen Informatics"/>
            <person name="Doyle S."/>
        </authorList>
    </citation>
    <scope>NUCLEOTIDE SEQUENCE [LARGE SCALE GENOMIC DNA]</scope>
    <source>
        <strain evidence="1 2">NCTC12360</strain>
    </source>
</reference>
<dbReference type="EMBL" id="UFYW01000001">
    <property type="protein sequence ID" value="STD82590.1"/>
    <property type="molecule type" value="Genomic_DNA"/>
</dbReference>